<sequence length="960" mass="105641">MAQAYAVPSEARLNQPDFTDAERDWIAEQEAISIGVVADNEPYSFYRNGQIMGWSVDVIRKIAEISGLEFDIRMGSWPEIYRQFQLGSLEAIADISRTEDRSGFIRFTDPYHLRRTVLFENVDHPIKDALNIETLRHRRIGVIKDIYYQPALKAAGIIPVEYASYRDLMAAVAFGWIDAALAPEMTANFFIRENGFTNVAAGGNLDIAAVALEDFRLGVLKLPDDADRKMLSSVLDKSVAALSSADLSAITERWLSYRAGRPQRAGPLKLLPEEQAFIEQAPPLKIGFISDYEPFSFLSGGRGQGLAVDIAQYISSATGLVFEPVYDNWAKLLAAFRRGDIDVIANMSYTPDRAEYTLFSDAYHEIPNAVFLRSGSAPYKDLHALDGEVIGIGRDIYFSDQLKSVHPDVRSFETQEALLLALSHGEIDAAIMSLSNGNAIIRRLGLINVQIGGEFELPGVSREDLRFGISPKYPYLRSIIDEAIAAIPVSRWQEMEVRWLGPPIAGMSEIRTPLTPEEERFLQEKGVIRVCVDPNAAPFTSIDSSGQFTGIAADIMAVLAKRGHFSFQVVPVSDLGSPAEDLAKTGCDILPFASQHEVSAGSWDFTMSYLDVPTAVAGEIADPFIDSLRDLSGRTVGYVPGHVPEELLQERYPGVTLVAVANEREGLEQLRDDRIDAMLGPLDSLGFEITAMQTNDIKISGRIAEAYEAAIATRSDQPQLGEIFSKLLGSLDRTELETIVNAQRLSPFRRVVDFRLLIAVACGVVLALLIFFLWNRKLKSLNEALNEANQKLQKINVTDGLTGLFNRAHFDEQGERDFVLCRGKGAAFALAMIDVDHFKPVNDRLGHLAGDQCLQQLAGLMQAHLGGNGTFVARYGGEEFVAYCPGAHDGEFEALVDELRVLIAETAIQLDNGKLHMTISAGCYCSVPGEGDDLGGFIRRADLRLYAAKAGGRNRVVRAD</sequence>
<gene>
    <name evidence="4" type="ORF">FJU08_06055</name>
</gene>
<dbReference type="Pfam" id="PF00990">
    <property type="entry name" value="GGDEF"/>
    <property type="match status" value="1"/>
</dbReference>
<keyword evidence="2" id="KW-0472">Membrane</keyword>
<accession>A0A506UF33</accession>
<feature type="domain" description="GGDEF" evidence="3">
    <location>
        <begin position="826"/>
        <end position="960"/>
    </location>
</feature>
<evidence type="ECO:0000313" key="5">
    <source>
        <dbReference type="Proteomes" id="UP000318801"/>
    </source>
</evidence>
<feature type="transmembrane region" description="Helical" evidence="2">
    <location>
        <begin position="754"/>
        <end position="774"/>
    </location>
</feature>
<dbReference type="SMART" id="SM00267">
    <property type="entry name" value="GGDEF"/>
    <property type="match status" value="1"/>
</dbReference>
<dbReference type="Proteomes" id="UP000318801">
    <property type="component" value="Unassembled WGS sequence"/>
</dbReference>
<evidence type="ECO:0000259" key="3">
    <source>
        <dbReference type="PROSITE" id="PS50887"/>
    </source>
</evidence>
<evidence type="ECO:0000256" key="1">
    <source>
        <dbReference type="ARBA" id="ARBA00022729"/>
    </source>
</evidence>
<evidence type="ECO:0000313" key="4">
    <source>
        <dbReference type="EMBL" id="TPW32650.1"/>
    </source>
</evidence>
<dbReference type="GO" id="GO:0003824">
    <property type="term" value="F:catalytic activity"/>
    <property type="evidence" value="ECO:0007669"/>
    <property type="project" value="UniProtKB-ARBA"/>
</dbReference>
<name>A0A506UF33_9HYPH</name>
<keyword evidence="2" id="KW-1133">Transmembrane helix</keyword>
<dbReference type="CDD" id="cd01949">
    <property type="entry name" value="GGDEF"/>
    <property type="match status" value="1"/>
</dbReference>
<dbReference type="SUPFAM" id="SSF55073">
    <property type="entry name" value="Nucleotide cyclase"/>
    <property type="match status" value="1"/>
</dbReference>
<dbReference type="AlphaFoldDB" id="A0A506UF33"/>
<dbReference type="OrthoDB" id="9812260at2"/>
<dbReference type="Gene3D" id="3.30.70.270">
    <property type="match status" value="1"/>
</dbReference>
<dbReference type="Pfam" id="PF00497">
    <property type="entry name" value="SBP_bac_3"/>
    <property type="match status" value="3"/>
</dbReference>
<dbReference type="EMBL" id="VHLG01000002">
    <property type="protein sequence ID" value="TPW32650.1"/>
    <property type="molecule type" value="Genomic_DNA"/>
</dbReference>
<dbReference type="SMART" id="SM00062">
    <property type="entry name" value="PBPb"/>
    <property type="match status" value="3"/>
</dbReference>
<dbReference type="PROSITE" id="PS50887">
    <property type="entry name" value="GGDEF"/>
    <property type="match status" value="1"/>
</dbReference>
<protein>
    <submittedName>
        <fullName evidence="4">Transporter substrate-binding domain-containing protein</fullName>
    </submittedName>
</protein>
<evidence type="ECO:0000256" key="2">
    <source>
        <dbReference type="SAM" id="Phobius"/>
    </source>
</evidence>
<dbReference type="InterPro" id="IPR001638">
    <property type="entry name" value="Solute-binding_3/MltF_N"/>
</dbReference>
<dbReference type="FunFam" id="3.30.70.270:FF:000001">
    <property type="entry name" value="Diguanylate cyclase domain protein"/>
    <property type="match status" value="1"/>
</dbReference>
<keyword evidence="5" id="KW-1185">Reference proteome</keyword>
<dbReference type="InterPro" id="IPR043128">
    <property type="entry name" value="Rev_trsase/Diguanyl_cyclase"/>
</dbReference>
<organism evidence="4 5">
    <name type="scientific">Martelella alba</name>
    <dbReference type="NCBI Taxonomy" id="2590451"/>
    <lineage>
        <taxon>Bacteria</taxon>
        <taxon>Pseudomonadati</taxon>
        <taxon>Pseudomonadota</taxon>
        <taxon>Alphaproteobacteria</taxon>
        <taxon>Hyphomicrobiales</taxon>
        <taxon>Aurantimonadaceae</taxon>
        <taxon>Martelella</taxon>
    </lineage>
</organism>
<keyword evidence="2" id="KW-0812">Transmembrane</keyword>
<reference evidence="4 5" key="1">
    <citation type="submission" date="2019-06" db="EMBL/GenBank/DDBJ databases">
        <authorList>
            <person name="Li M."/>
        </authorList>
    </citation>
    <scope>NUCLEOTIDE SEQUENCE [LARGE SCALE GENOMIC DNA]</scope>
    <source>
        <strain evidence="4 5">BGMRC2036</strain>
    </source>
</reference>
<dbReference type="CDD" id="cd01007">
    <property type="entry name" value="PBP2_BvgS_HisK_like"/>
    <property type="match status" value="2"/>
</dbReference>
<comment type="caution">
    <text evidence="4">The sequence shown here is derived from an EMBL/GenBank/DDBJ whole genome shotgun (WGS) entry which is preliminary data.</text>
</comment>
<dbReference type="InterPro" id="IPR000160">
    <property type="entry name" value="GGDEF_dom"/>
</dbReference>
<keyword evidence="1" id="KW-0732">Signal</keyword>
<proteinExistence type="predicted"/>
<dbReference type="InterPro" id="IPR029787">
    <property type="entry name" value="Nucleotide_cyclase"/>
</dbReference>
<dbReference type="PANTHER" id="PTHR35936">
    <property type="entry name" value="MEMBRANE-BOUND LYTIC MUREIN TRANSGLYCOSYLASE F"/>
    <property type="match status" value="1"/>
</dbReference>
<dbReference type="SUPFAM" id="SSF53850">
    <property type="entry name" value="Periplasmic binding protein-like II"/>
    <property type="match status" value="3"/>
</dbReference>
<dbReference type="NCBIfam" id="TIGR00254">
    <property type="entry name" value="GGDEF"/>
    <property type="match status" value="1"/>
</dbReference>
<dbReference type="Gene3D" id="3.40.190.10">
    <property type="entry name" value="Periplasmic binding protein-like II"/>
    <property type="match status" value="6"/>
</dbReference>